<dbReference type="Proteomes" id="UP000070080">
    <property type="component" value="Unassembled WGS sequence"/>
</dbReference>
<comment type="caution">
    <text evidence="3">The sequence shown here is derived from an EMBL/GenBank/DDBJ whole genome shotgun (WGS) entry which is preliminary data.</text>
</comment>
<reference evidence="4" key="1">
    <citation type="submission" date="2016-01" db="EMBL/GenBank/DDBJ databases">
        <authorList>
            <person name="Mitreva M."/>
            <person name="Pepin K.H."/>
            <person name="Mihindukulasuriya K.A."/>
            <person name="Fulton R."/>
            <person name="Fronick C."/>
            <person name="O'Laughlin M."/>
            <person name="Miner T."/>
            <person name="Herter B."/>
            <person name="Rosa B.A."/>
            <person name="Cordes M."/>
            <person name="Tomlinson C."/>
            <person name="Wollam A."/>
            <person name="Palsikar V.B."/>
            <person name="Mardis E.R."/>
            <person name="Wilson R.K."/>
        </authorList>
    </citation>
    <scope>NUCLEOTIDE SEQUENCE [LARGE SCALE GENOMIC DNA]</scope>
    <source>
        <strain evidence="4">KA00274</strain>
    </source>
</reference>
<dbReference type="AlphaFoldDB" id="A0A133YAE3"/>
<name>A0A133YAE3_9FIRM</name>
<comment type="similarity">
    <text evidence="1">Belongs to the GSP E family.</text>
</comment>
<evidence type="ECO:0000259" key="2">
    <source>
        <dbReference type="Pfam" id="PF00437"/>
    </source>
</evidence>
<dbReference type="Gene3D" id="3.30.450.380">
    <property type="match status" value="1"/>
</dbReference>
<dbReference type="InterPro" id="IPR027417">
    <property type="entry name" value="P-loop_NTPase"/>
</dbReference>
<proteinExistence type="inferred from homology"/>
<keyword evidence="4" id="KW-1185">Reference proteome</keyword>
<dbReference type="PATRIC" id="fig|1497955.3.peg.945"/>
<dbReference type="PANTHER" id="PTHR30486">
    <property type="entry name" value="TWITCHING MOTILITY PROTEIN PILT"/>
    <property type="match status" value="1"/>
</dbReference>
<dbReference type="STRING" id="1497955.HMPREF1872_00974"/>
<organism evidence="3 4">
    <name type="scientific">Amygdalobacter nucleatus</name>
    <dbReference type="NCBI Taxonomy" id="3029274"/>
    <lineage>
        <taxon>Bacteria</taxon>
        <taxon>Bacillati</taxon>
        <taxon>Bacillota</taxon>
        <taxon>Clostridia</taxon>
        <taxon>Eubacteriales</taxon>
        <taxon>Oscillospiraceae</taxon>
        <taxon>Amygdalobacter</taxon>
    </lineage>
</organism>
<accession>A0A133YAE3</accession>
<dbReference type="InterPro" id="IPR001482">
    <property type="entry name" value="T2SS/T4SS_dom"/>
</dbReference>
<gene>
    <name evidence="3" type="ORF">HMPREF1872_00974</name>
</gene>
<dbReference type="Gene3D" id="3.40.50.300">
    <property type="entry name" value="P-loop containing nucleotide triphosphate hydrolases"/>
    <property type="match status" value="1"/>
</dbReference>
<evidence type="ECO:0000256" key="1">
    <source>
        <dbReference type="ARBA" id="ARBA00006611"/>
    </source>
</evidence>
<evidence type="ECO:0000313" key="4">
    <source>
        <dbReference type="Proteomes" id="UP000070080"/>
    </source>
</evidence>
<dbReference type="RefSeq" id="WP_066714356.1">
    <property type="nucleotide sequence ID" value="NZ_CP118869.1"/>
</dbReference>
<dbReference type="CDD" id="cd01130">
    <property type="entry name" value="VirB11-like_ATPase"/>
    <property type="match status" value="1"/>
</dbReference>
<dbReference type="GO" id="GO:0016887">
    <property type="term" value="F:ATP hydrolysis activity"/>
    <property type="evidence" value="ECO:0007669"/>
    <property type="project" value="InterPro"/>
</dbReference>
<dbReference type="OrthoDB" id="9810761at2"/>
<dbReference type="SUPFAM" id="SSF52540">
    <property type="entry name" value="P-loop containing nucleoside triphosphate hydrolases"/>
    <property type="match status" value="1"/>
</dbReference>
<evidence type="ECO:0000313" key="3">
    <source>
        <dbReference type="EMBL" id="KXB40163.1"/>
    </source>
</evidence>
<protein>
    <submittedName>
        <fullName evidence="3">Type II/IV secretion system protein</fullName>
    </submittedName>
</protein>
<dbReference type="PANTHER" id="PTHR30486:SF15">
    <property type="entry name" value="TYPE II_IV SECRETION SYSTEM ATPASE"/>
    <property type="match status" value="1"/>
</dbReference>
<feature type="domain" description="Bacterial type II secretion system protein E" evidence="2">
    <location>
        <begin position="96"/>
        <end position="355"/>
    </location>
</feature>
<sequence>MQIKNFFQTLIQNRKQHHKVYNQQANNEQAVDVNWLKQRIRQALYQEIKQVHSLDGQLLWQKINQVASKIFLDYQLDLPKQRQIIQEIYDKIRGFDILQALISDPSISEIMVNRYDEIFYECGGQIYPSELKFDSKEAYRELLDYWFSKANRPLNHSYPIADLRLPDGSRAHAVIPPASPDGPILNIRKFTNIKPDRNYYIQKRGIPEKYMAFLEAAVKAKKSIFICGGTGSGKTTLLNILSAAIPSSERVITIEDACELQLQNVPNLVRLEAQRVNNDMQTAINLSTLIKAALRMRPDRLIVGEVRGEEAVDLLNAMNTGHPGALSTGHSNSCLDMLYRLSNLIFAHSKIPYEAIQKTLAASIDYLVFIQREADGFRHVSKIEKLVDFRDNEFIMETIYSYTAEMQKQTKQINNKKVVNWHVAA</sequence>
<dbReference type="EMBL" id="LSCV01000031">
    <property type="protein sequence ID" value="KXB40163.1"/>
    <property type="molecule type" value="Genomic_DNA"/>
</dbReference>
<dbReference type="Pfam" id="PF00437">
    <property type="entry name" value="T2SSE"/>
    <property type="match status" value="1"/>
</dbReference>
<dbReference type="InterPro" id="IPR050921">
    <property type="entry name" value="T4SS_GSP_E_ATPase"/>
</dbReference>